<organism evidence="2">
    <name type="scientific">Anguilla anguilla</name>
    <name type="common">European freshwater eel</name>
    <name type="synonym">Muraena anguilla</name>
    <dbReference type="NCBI Taxonomy" id="7936"/>
    <lineage>
        <taxon>Eukaryota</taxon>
        <taxon>Metazoa</taxon>
        <taxon>Chordata</taxon>
        <taxon>Craniata</taxon>
        <taxon>Vertebrata</taxon>
        <taxon>Euteleostomi</taxon>
        <taxon>Actinopterygii</taxon>
        <taxon>Neopterygii</taxon>
        <taxon>Teleostei</taxon>
        <taxon>Anguilliformes</taxon>
        <taxon>Anguillidae</taxon>
        <taxon>Anguilla</taxon>
    </lineage>
</organism>
<dbReference type="AlphaFoldDB" id="A0A0E9S6I3"/>
<sequence>MTRARPLERTPGPLSVSPASGSPMREPIVIPVVSPADLRAATKINHRGNPTRGVPSFLERDGRAPRVETAAKTRQLISR</sequence>
<reference evidence="2" key="1">
    <citation type="submission" date="2014-11" db="EMBL/GenBank/DDBJ databases">
        <authorList>
            <person name="Amaro Gonzalez C."/>
        </authorList>
    </citation>
    <scope>NUCLEOTIDE SEQUENCE</scope>
</reference>
<name>A0A0E9S6I3_ANGAN</name>
<dbReference type="EMBL" id="GBXM01072414">
    <property type="protein sequence ID" value="JAH36163.1"/>
    <property type="molecule type" value="Transcribed_RNA"/>
</dbReference>
<evidence type="ECO:0000256" key="1">
    <source>
        <dbReference type="SAM" id="MobiDB-lite"/>
    </source>
</evidence>
<proteinExistence type="predicted"/>
<accession>A0A0E9S6I3</accession>
<feature type="compositionally biased region" description="Basic and acidic residues" evidence="1">
    <location>
        <begin position="58"/>
        <end position="71"/>
    </location>
</feature>
<feature type="region of interest" description="Disordered" evidence="1">
    <location>
        <begin position="45"/>
        <end position="79"/>
    </location>
</feature>
<protein>
    <submittedName>
        <fullName evidence="2">Uncharacterized protein</fullName>
    </submittedName>
</protein>
<evidence type="ECO:0000313" key="2">
    <source>
        <dbReference type="EMBL" id="JAH36163.1"/>
    </source>
</evidence>
<reference evidence="2" key="2">
    <citation type="journal article" date="2015" name="Fish Shellfish Immunol.">
        <title>Early steps in the European eel (Anguilla anguilla)-Vibrio vulnificus interaction in the gills: Role of the RtxA13 toxin.</title>
        <authorList>
            <person name="Callol A."/>
            <person name="Pajuelo D."/>
            <person name="Ebbesson L."/>
            <person name="Teles M."/>
            <person name="MacKenzie S."/>
            <person name="Amaro C."/>
        </authorList>
    </citation>
    <scope>NUCLEOTIDE SEQUENCE</scope>
</reference>
<feature type="region of interest" description="Disordered" evidence="1">
    <location>
        <begin position="1"/>
        <end position="26"/>
    </location>
</feature>